<name>A0A1R2CH79_9CILI</name>
<sequence length="338" mass="38397">MGCCESKNNLESQLSSKTIFEIIRRKNLKVLQKLISSNEFNIKKQHYISMLDNETAKYSTISINALAYALMIGDVNIFITLHKLGCSLLAMENNLKEQGVSILDVLCIKGHSSILSYYLPLFLADLGSSSPRHLEKLPNATLDTEFNPFPEQNYTPIQLATIFEYIQVVTVISEFTKNLIKSPEYFDLDYKETITGLSCPLLAVKYGNFAMVKYLHCNYNCDFHAVDENGLNAVEIAVNEVKSRPHRPYLKIICFLIDIVGVKVDNVLDKIMYKNDDPKLQEYFKMKAKKGKEDRVQREDEKEGTFEYITLPLNVDSIISVATEVKKISGASISEFLN</sequence>
<dbReference type="Gene3D" id="1.25.40.20">
    <property type="entry name" value="Ankyrin repeat-containing domain"/>
    <property type="match status" value="1"/>
</dbReference>
<dbReference type="InterPro" id="IPR036770">
    <property type="entry name" value="Ankyrin_rpt-contain_sf"/>
</dbReference>
<keyword evidence="2" id="KW-1185">Reference proteome</keyword>
<reference evidence="1 2" key="1">
    <citation type="submission" date="2016-11" db="EMBL/GenBank/DDBJ databases">
        <title>The macronuclear genome of Stentor coeruleus: a giant cell with tiny introns.</title>
        <authorList>
            <person name="Slabodnick M."/>
            <person name="Ruby J.G."/>
            <person name="Reiff S.B."/>
            <person name="Swart E.C."/>
            <person name="Gosai S."/>
            <person name="Prabakaran S."/>
            <person name="Witkowska E."/>
            <person name="Larue G.E."/>
            <person name="Fisher S."/>
            <person name="Freeman R.M."/>
            <person name="Gunawardena J."/>
            <person name="Chu W."/>
            <person name="Stover N.A."/>
            <person name="Gregory B.D."/>
            <person name="Nowacki M."/>
            <person name="Derisi J."/>
            <person name="Roy S.W."/>
            <person name="Marshall W.F."/>
            <person name="Sood P."/>
        </authorList>
    </citation>
    <scope>NUCLEOTIDE SEQUENCE [LARGE SCALE GENOMIC DNA]</scope>
    <source>
        <strain evidence="1">WM001</strain>
    </source>
</reference>
<dbReference type="EMBL" id="MPUH01000153">
    <property type="protein sequence ID" value="OMJ88348.1"/>
    <property type="molecule type" value="Genomic_DNA"/>
</dbReference>
<dbReference type="Proteomes" id="UP000187209">
    <property type="component" value="Unassembled WGS sequence"/>
</dbReference>
<comment type="caution">
    <text evidence="1">The sequence shown here is derived from an EMBL/GenBank/DDBJ whole genome shotgun (WGS) entry which is preliminary data.</text>
</comment>
<proteinExistence type="predicted"/>
<organism evidence="1 2">
    <name type="scientific">Stentor coeruleus</name>
    <dbReference type="NCBI Taxonomy" id="5963"/>
    <lineage>
        <taxon>Eukaryota</taxon>
        <taxon>Sar</taxon>
        <taxon>Alveolata</taxon>
        <taxon>Ciliophora</taxon>
        <taxon>Postciliodesmatophora</taxon>
        <taxon>Heterotrichea</taxon>
        <taxon>Heterotrichida</taxon>
        <taxon>Stentoridae</taxon>
        <taxon>Stentor</taxon>
    </lineage>
</organism>
<dbReference type="SUPFAM" id="SSF48403">
    <property type="entry name" value="Ankyrin repeat"/>
    <property type="match status" value="1"/>
</dbReference>
<dbReference type="InterPro" id="IPR002110">
    <property type="entry name" value="Ankyrin_rpt"/>
</dbReference>
<protein>
    <submittedName>
        <fullName evidence="1">Uncharacterized protein</fullName>
    </submittedName>
</protein>
<accession>A0A1R2CH79</accession>
<gene>
    <name evidence="1" type="ORF">SteCoe_9763</name>
</gene>
<dbReference type="AlphaFoldDB" id="A0A1R2CH79"/>
<dbReference type="Pfam" id="PF13857">
    <property type="entry name" value="Ank_5"/>
    <property type="match status" value="1"/>
</dbReference>
<evidence type="ECO:0000313" key="1">
    <source>
        <dbReference type="EMBL" id="OMJ88348.1"/>
    </source>
</evidence>
<evidence type="ECO:0000313" key="2">
    <source>
        <dbReference type="Proteomes" id="UP000187209"/>
    </source>
</evidence>